<dbReference type="SUPFAM" id="SSF53474">
    <property type="entry name" value="alpha/beta-Hydrolases"/>
    <property type="match status" value="1"/>
</dbReference>
<dbReference type="GO" id="GO:0016787">
    <property type="term" value="F:hydrolase activity"/>
    <property type="evidence" value="ECO:0007669"/>
    <property type="project" value="UniProtKB-KW"/>
</dbReference>
<protein>
    <submittedName>
        <fullName evidence="1">Alpha/beta hydrolase</fullName>
    </submittedName>
</protein>
<dbReference type="InterPro" id="IPR029058">
    <property type="entry name" value="AB_hydrolase_fold"/>
</dbReference>
<evidence type="ECO:0000313" key="2">
    <source>
        <dbReference type="Proteomes" id="UP000830116"/>
    </source>
</evidence>
<reference evidence="1" key="1">
    <citation type="submission" date="2022-03" db="EMBL/GenBank/DDBJ databases">
        <title>Genome Identification and Characterization of new species Bdellovibrio reynosense LBG001 sp. nov. from a Mexico soil sample.</title>
        <authorList>
            <person name="Camilli A."/>
            <person name="Ajao Y."/>
            <person name="Guo X."/>
        </authorList>
    </citation>
    <scope>NUCLEOTIDE SEQUENCE</scope>
    <source>
        <strain evidence="1">LBG001</strain>
    </source>
</reference>
<accession>A0ABY4C9P9</accession>
<evidence type="ECO:0000313" key="1">
    <source>
        <dbReference type="EMBL" id="UOF01688.1"/>
    </source>
</evidence>
<organism evidence="1 2">
    <name type="scientific">Bdellovibrio reynosensis</name>
    <dbReference type="NCBI Taxonomy" id="2835041"/>
    <lineage>
        <taxon>Bacteria</taxon>
        <taxon>Pseudomonadati</taxon>
        <taxon>Bdellovibrionota</taxon>
        <taxon>Bdellovibrionia</taxon>
        <taxon>Bdellovibrionales</taxon>
        <taxon>Pseudobdellovibrionaceae</taxon>
        <taxon>Bdellovibrio</taxon>
    </lineage>
</organism>
<dbReference type="Gene3D" id="3.40.50.1820">
    <property type="entry name" value="alpha/beta hydrolase"/>
    <property type="match status" value="1"/>
</dbReference>
<dbReference type="RefSeq" id="WP_243538293.1">
    <property type="nucleotide sequence ID" value="NZ_CP093442.1"/>
</dbReference>
<sequence length="247" mass="28465">MQQHHPKNWLLLRGLARGVGHWGTFAEKIQERFPQDRFEFIDLPGNGTRNEEVSPTTIGDYVKDLRSRSEFVKKNEKFNVLAVSLGAMVTVEWMREFPHEINKAFLVCTSSSGFSPFYHRFQPINVVKSLRLLSSNQALIWENTILNMIVNSADRREAEMLGMVAYSDRYPVKMQNILRQLAAASQFRFPKEAPGDVRLIGSHGDRLVSPHCTLRIAHAWELKPHMHPWAGHDIPIDDPQWLLEQLL</sequence>
<gene>
    <name evidence="1" type="ORF">MNR06_01810</name>
</gene>
<dbReference type="EMBL" id="CP093442">
    <property type="protein sequence ID" value="UOF01688.1"/>
    <property type="molecule type" value="Genomic_DNA"/>
</dbReference>
<name>A0ABY4C9P9_9BACT</name>
<keyword evidence="2" id="KW-1185">Reference proteome</keyword>
<proteinExistence type="predicted"/>
<keyword evidence="1" id="KW-0378">Hydrolase</keyword>
<dbReference type="Proteomes" id="UP000830116">
    <property type="component" value="Chromosome"/>
</dbReference>